<proteinExistence type="predicted"/>
<dbReference type="Proteomes" id="UP000628840">
    <property type="component" value="Unassembled WGS sequence"/>
</dbReference>
<dbReference type="RefSeq" id="WP_188883646.1">
    <property type="nucleotide sequence ID" value="NZ_BMPF01000003.1"/>
</dbReference>
<dbReference type="InterPro" id="IPR055933">
    <property type="entry name" value="DUF7511"/>
</dbReference>
<accession>A0A830F3F2</accession>
<dbReference type="EMBL" id="BMPF01000003">
    <property type="protein sequence ID" value="GGL36836.1"/>
    <property type="molecule type" value="Genomic_DNA"/>
</dbReference>
<evidence type="ECO:0000313" key="3">
    <source>
        <dbReference type="Proteomes" id="UP000628840"/>
    </source>
</evidence>
<reference evidence="2 3" key="1">
    <citation type="journal article" date="2019" name="Int. J. Syst. Evol. Microbiol.">
        <title>The Global Catalogue of Microorganisms (GCM) 10K type strain sequencing project: providing services to taxonomists for standard genome sequencing and annotation.</title>
        <authorList>
            <consortium name="The Broad Institute Genomics Platform"/>
            <consortium name="The Broad Institute Genome Sequencing Center for Infectious Disease"/>
            <person name="Wu L."/>
            <person name="Ma J."/>
        </authorList>
    </citation>
    <scope>NUCLEOTIDE SEQUENCE [LARGE SCALE GENOMIC DNA]</scope>
    <source>
        <strain evidence="2 3">JCM 19585</strain>
    </source>
</reference>
<protein>
    <recommendedName>
        <fullName evidence="1">DUF7511 domain-containing protein</fullName>
    </recommendedName>
</protein>
<keyword evidence="3" id="KW-1185">Reference proteome</keyword>
<evidence type="ECO:0000259" key="1">
    <source>
        <dbReference type="Pfam" id="PF24351"/>
    </source>
</evidence>
<sequence length="82" mass="8712">MTDDVSTKSGDKSYDADFESTVDAVRTADGDAGDPPAVRGVVEVSGGESEFTLYPPDVEEAALATTWLSAREGSYVSLDDYR</sequence>
<evidence type="ECO:0000313" key="2">
    <source>
        <dbReference type="EMBL" id="GGL36836.1"/>
    </source>
</evidence>
<comment type="caution">
    <text evidence="2">The sequence shown here is derived from an EMBL/GenBank/DDBJ whole genome shotgun (WGS) entry which is preliminary data.</text>
</comment>
<dbReference type="Pfam" id="PF24351">
    <property type="entry name" value="DUF7511"/>
    <property type="match status" value="1"/>
</dbReference>
<name>A0A830F3F2_9EURY</name>
<feature type="domain" description="DUF7511" evidence="1">
    <location>
        <begin position="41"/>
        <end position="82"/>
    </location>
</feature>
<organism evidence="2 3">
    <name type="scientific">Halarchaeum grantii</name>
    <dbReference type="NCBI Taxonomy" id="1193105"/>
    <lineage>
        <taxon>Archaea</taxon>
        <taxon>Methanobacteriati</taxon>
        <taxon>Methanobacteriota</taxon>
        <taxon>Stenosarchaea group</taxon>
        <taxon>Halobacteria</taxon>
        <taxon>Halobacteriales</taxon>
        <taxon>Halobacteriaceae</taxon>
    </lineage>
</organism>
<dbReference type="OrthoDB" id="186853at2157"/>
<dbReference type="AlphaFoldDB" id="A0A830F3F2"/>
<gene>
    <name evidence="2" type="ORF">GCM10009037_20400</name>
</gene>